<organism evidence="2 3">
    <name type="scientific">Geobacillus genomosp. 3</name>
    <dbReference type="NCBI Taxonomy" id="1921421"/>
    <lineage>
        <taxon>Bacteria</taxon>
        <taxon>Bacillati</taxon>
        <taxon>Bacillota</taxon>
        <taxon>Bacilli</taxon>
        <taxon>Bacillales</taxon>
        <taxon>Anoxybacillaceae</taxon>
        <taxon>Geobacillus</taxon>
    </lineage>
</organism>
<reference evidence="2 3" key="1">
    <citation type="journal article" date="2014" name="Genome Announc.">
        <title>Complete Genome Sequence of the Thermophilic Polychlorinated Biphenyl Degrader Geobacillus sp. Strain JF8 (NBRC 109937).</title>
        <authorList>
            <person name="Shintani M."/>
            <person name="Ohtsubo Y."/>
            <person name="Fukuda K."/>
            <person name="Hosoyama A."/>
            <person name="Ohji S."/>
            <person name="Yamazoe A."/>
            <person name="Fujita N."/>
            <person name="Nagata Y."/>
            <person name="Tsuda M."/>
            <person name="Hatta T."/>
            <person name="Kimbara K."/>
        </authorList>
    </citation>
    <scope>NUCLEOTIDE SEQUENCE [LARGE SCALE GENOMIC DNA]</scope>
    <source>
        <strain evidence="2 3">JF8</strain>
    </source>
</reference>
<proteinExistence type="predicted"/>
<sequence length="87" mass="9727">MRNTRYYWFAGAFLLMAVLAVGWLGGNKAAKEGDAIHIRVKDIEGNTVNIDDEKPAPHAKELYSFSGTGGSNVKKLTSFLIRRPWMK</sequence>
<dbReference type="KEGG" id="gjf:M493_16140"/>
<dbReference type="AlphaFoldDB" id="S5Z9C0"/>
<evidence type="ECO:0000313" key="2">
    <source>
        <dbReference type="EMBL" id="AGT33442.1"/>
    </source>
</evidence>
<gene>
    <name evidence="2" type="ORF">M493_16140</name>
</gene>
<name>S5Z9C0_GEOG3</name>
<dbReference type="STRING" id="1921421.M493_16140"/>
<evidence type="ECO:0000256" key="1">
    <source>
        <dbReference type="SAM" id="Phobius"/>
    </source>
</evidence>
<dbReference type="Proteomes" id="UP000015500">
    <property type="component" value="Chromosome"/>
</dbReference>
<dbReference type="PATRIC" id="fig|1345697.3.peg.3173"/>
<keyword evidence="1" id="KW-1133">Transmembrane helix</keyword>
<keyword evidence="1" id="KW-0812">Transmembrane</keyword>
<dbReference type="HOGENOM" id="CLU_2478912_0_0_9"/>
<dbReference type="OrthoDB" id="9811998at2"/>
<feature type="transmembrane region" description="Helical" evidence="1">
    <location>
        <begin position="6"/>
        <end position="24"/>
    </location>
</feature>
<evidence type="ECO:0000313" key="3">
    <source>
        <dbReference type="Proteomes" id="UP000015500"/>
    </source>
</evidence>
<keyword evidence="3" id="KW-1185">Reference proteome</keyword>
<dbReference type="RefSeq" id="WP_020961231.1">
    <property type="nucleotide sequence ID" value="NC_022080.4"/>
</dbReference>
<protein>
    <submittedName>
        <fullName evidence="2">Uncharacterized protein</fullName>
    </submittedName>
</protein>
<accession>S5Z9C0</accession>
<dbReference type="EMBL" id="CP006254">
    <property type="protein sequence ID" value="AGT33442.1"/>
    <property type="molecule type" value="Genomic_DNA"/>
</dbReference>
<keyword evidence="1" id="KW-0472">Membrane</keyword>